<gene>
    <name evidence="1" type="ORF">MM171B00216_0024</name>
</gene>
<proteinExistence type="predicted"/>
<protein>
    <submittedName>
        <fullName evidence="1">Uncharacterized protein</fullName>
    </submittedName>
</protein>
<dbReference type="AlphaFoldDB" id="A0A6H1Z7I8"/>
<accession>A0A6H1Z7I8</accession>
<organism evidence="1">
    <name type="scientific">viral metagenome</name>
    <dbReference type="NCBI Taxonomy" id="1070528"/>
    <lineage>
        <taxon>unclassified sequences</taxon>
        <taxon>metagenomes</taxon>
        <taxon>organismal metagenomes</taxon>
    </lineage>
</organism>
<dbReference type="EMBL" id="MT143888">
    <property type="protein sequence ID" value="QJA43524.1"/>
    <property type="molecule type" value="Genomic_DNA"/>
</dbReference>
<reference evidence="1" key="1">
    <citation type="submission" date="2020-03" db="EMBL/GenBank/DDBJ databases">
        <title>The deep terrestrial virosphere.</title>
        <authorList>
            <person name="Holmfeldt K."/>
            <person name="Nilsson E."/>
            <person name="Simone D."/>
            <person name="Lopez-Fernandez M."/>
            <person name="Wu X."/>
            <person name="de Brujin I."/>
            <person name="Lundin D."/>
            <person name="Andersson A."/>
            <person name="Bertilsson S."/>
            <person name="Dopson M."/>
        </authorList>
    </citation>
    <scope>NUCLEOTIDE SEQUENCE</scope>
    <source>
        <strain evidence="1">MM171B00216</strain>
    </source>
</reference>
<name>A0A6H1Z7I8_9ZZZZ</name>
<sequence>MAQTTVQESTTIRFGSAKWEMGADVGSLVNVGAIRNAAWEYRFDKTTVKSDNAGTIREAVRNEECGISGDIMEVNLSVLGSFYTGVLSYDTVAAAPVAVTDEAQTLTGTVENILTHKNGDDTEVTAITVTNAAGTTTWVRDCDYVINVNANGYTTIARAYPTVIEGGSALIAVTGTDSYFLSAGAWDAQPAVGDHIYVTGFTDPANNGVKTVTDVSTPNTITVAELLVNEIEGDTITITRGGIQSAEVVEVDYTYTPLASRTLKGGGLLTFTARVCRFTNTDADGKVFQITIFSATPEGGITMNFPADDAEDPMLVPISMTGVPDTSLTAGEQLFEIYDEQHV</sequence>
<evidence type="ECO:0000313" key="1">
    <source>
        <dbReference type="EMBL" id="QJA43524.1"/>
    </source>
</evidence>